<accession>A0ABD3PY57</accession>
<dbReference type="Pfam" id="PF00112">
    <property type="entry name" value="Peptidase_C1"/>
    <property type="match status" value="1"/>
</dbReference>
<dbReference type="InterPro" id="IPR000668">
    <property type="entry name" value="Peptidase_C1A_C"/>
</dbReference>
<organism evidence="4 5">
    <name type="scientific">Cyclotella cryptica</name>
    <dbReference type="NCBI Taxonomy" id="29204"/>
    <lineage>
        <taxon>Eukaryota</taxon>
        <taxon>Sar</taxon>
        <taxon>Stramenopiles</taxon>
        <taxon>Ochrophyta</taxon>
        <taxon>Bacillariophyta</taxon>
        <taxon>Coscinodiscophyceae</taxon>
        <taxon>Thalassiosirophycidae</taxon>
        <taxon>Stephanodiscales</taxon>
        <taxon>Stephanodiscaceae</taxon>
        <taxon>Cyclotella</taxon>
    </lineage>
</organism>
<dbReference type="EMBL" id="JABMIG020000103">
    <property type="protein sequence ID" value="KAL3792286.1"/>
    <property type="molecule type" value="Genomic_DNA"/>
</dbReference>
<evidence type="ECO:0000259" key="3">
    <source>
        <dbReference type="SMART" id="SM00645"/>
    </source>
</evidence>
<dbReference type="Gene3D" id="3.90.70.10">
    <property type="entry name" value="Cysteine proteinases"/>
    <property type="match status" value="1"/>
</dbReference>
<dbReference type="InterPro" id="IPR038765">
    <property type="entry name" value="Papain-like_cys_pep_sf"/>
</dbReference>
<proteinExistence type="inferred from homology"/>
<comment type="similarity">
    <text evidence="1">Belongs to the peptidase C1 family.</text>
</comment>
<comment type="caution">
    <text evidence="4">The sequence shown here is derived from an EMBL/GenBank/DDBJ whole genome shotgun (WGS) entry which is preliminary data.</text>
</comment>
<evidence type="ECO:0000256" key="1">
    <source>
        <dbReference type="ARBA" id="ARBA00008455"/>
    </source>
</evidence>
<dbReference type="InterPro" id="IPR013128">
    <property type="entry name" value="Peptidase_C1A"/>
</dbReference>
<dbReference type="PRINTS" id="PR00705">
    <property type="entry name" value="PAPAIN"/>
</dbReference>
<evidence type="ECO:0000313" key="4">
    <source>
        <dbReference type="EMBL" id="KAL3792286.1"/>
    </source>
</evidence>
<dbReference type="SUPFAM" id="SSF54001">
    <property type="entry name" value="Cysteine proteinases"/>
    <property type="match status" value="1"/>
</dbReference>
<dbReference type="PANTHER" id="PTHR12411">
    <property type="entry name" value="CYSTEINE PROTEASE FAMILY C1-RELATED"/>
    <property type="match status" value="1"/>
</dbReference>
<evidence type="ECO:0000313" key="5">
    <source>
        <dbReference type="Proteomes" id="UP001516023"/>
    </source>
</evidence>
<dbReference type="FunFam" id="3.90.70.10:FF:000117">
    <property type="entry name" value="Probable papain cysteine protease"/>
    <property type="match status" value="1"/>
</dbReference>
<name>A0ABD3PY57_9STRA</name>
<keyword evidence="2" id="KW-0865">Zymogen</keyword>
<protein>
    <recommendedName>
        <fullName evidence="3">Peptidase C1A papain C-terminal domain-containing protein</fullName>
    </recommendedName>
</protein>
<keyword evidence="5" id="KW-1185">Reference proteome</keyword>
<dbReference type="AlphaFoldDB" id="A0ABD3PY57"/>
<evidence type="ECO:0000256" key="2">
    <source>
        <dbReference type="ARBA" id="ARBA00023145"/>
    </source>
</evidence>
<dbReference type="SMART" id="SM00645">
    <property type="entry name" value="Pept_C1"/>
    <property type="match status" value="1"/>
</dbReference>
<reference evidence="4 5" key="1">
    <citation type="journal article" date="2020" name="G3 (Bethesda)">
        <title>Improved Reference Genome for Cyclotella cryptica CCMP332, a Model for Cell Wall Morphogenesis, Salinity Adaptation, and Lipid Production in Diatoms (Bacillariophyta).</title>
        <authorList>
            <person name="Roberts W.R."/>
            <person name="Downey K.M."/>
            <person name="Ruck E.C."/>
            <person name="Traller J.C."/>
            <person name="Alverson A.J."/>
        </authorList>
    </citation>
    <scope>NUCLEOTIDE SEQUENCE [LARGE SCALE GENOMIC DNA]</scope>
    <source>
        <strain evidence="4 5">CCMP332</strain>
    </source>
</reference>
<sequence>MYHILCIVGIVRCSDSSRGNWCQQLAAVYFVYAVLLYNNILRTRVVRRDTTKLNQGTLANYQSLSLIKHRSSLIEGTHHHGQRPAINSQTTSSNSHQISCVMMKFALVSLATVASAANAEYFNEVKVMSGHKKRKHVVSPLPHTYLLQEDIPENWNWDNVDGKSYLTKHLNQHIPHYCGSCWAHGAISALADRIKIARQGQGHDINLSIQWVLNCGSETAGSCHGGYHTGVYELIQQYGYIPFDTCQPYLACSAESQEGFCPQIDTQCSKVNTCRTCSGFSDSGGNCVELDYFPNATVAEYGEIEYSFLESWESVAQKIRSEIYARGPVACTINADPLRDYEGGILDDDEASTSTNHIVSIVGFGKDDETGKDYWIIRNSWGEYWGEMGFARVAAGKNMLGMEANVAWATPGTYTVENVPCSEDGTVCGGEAQTHSGKTVRTFVGEEYVDPSVKFLAKKVAETNAKLAARTQS</sequence>
<gene>
    <name evidence="4" type="ORF">HJC23_006198</name>
</gene>
<feature type="domain" description="Peptidase C1A papain C-terminal" evidence="3">
    <location>
        <begin position="151"/>
        <end position="410"/>
    </location>
</feature>
<dbReference type="Proteomes" id="UP001516023">
    <property type="component" value="Unassembled WGS sequence"/>
</dbReference>